<dbReference type="RefSeq" id="WP_052727612.1">
    <property type="nucleotide sequence ID" value="NZ_JJOU01000063.1"/>
</dbReference>
<evidence type="ECO:0000313" key="21">
    <source>
        <dbReference type="Proteomes" id="UP000034921"/>
    </source>
</evidence>
<dbReference type="InterPro" id="IPR000055">
    <property type="entry name" value="Restrct_endonuc_typeI_TRD"/>
</dbReference>
<dbReference type="GeneID" id="24881351"/>
<dbReference type="EMBL" id="JJPG01000137">
    <property type="protein sequence ID" value="KKG48268.1"/>
    <property type="molecule type" value="Genomic_DNA"/>
</dbReference>
<evidence type="ECO:0000313" key="17">
    <source>
        <dbReference type="Proteomes" id="UP000034195"/>
    </source>
</evidence>
<dbReference type="EMBL" id="JJPH01000090">
    <property type="protein sequence ID" value="KKG51183.1"/>
    <property type="molecule type" value="Genomic_DNA"/>
</dbReference>
<dbReference type="EMBL" id="JJQE01000080">
    <property type="protein sequence ID" value="KKH28953.1"/>
    <property type="molecule type" value="Genomic_DNA"/>
</dbReference>
<dbReference type="Pfam" id="PF01420">
    <property type="entry name" value="Methylase_S"/>
    <property type="match status" value="2"/>
</dbReference>
<accession>A0A0F8HIY9</accession>
<evidence type="ECO:0000313" key="9">
    <source>
        <dbReference type="EMBL" id="KKG42087.1"/>
    </source>
</evidence>
<evidence type="ECO:0000256" key="3">
    <source>
        <dbReference type="ARBA" id="ARBA00023125"/>
    </source>
</evidence>
<evidence type="ECO:0000313" key="19">
    <source>
        <dbReference type="Proteomes" id="UP000034577"/>
    </source>
</evidence>
<dbReference type="Proteomes" id="UP000034047">
    <property type="component" value="Unassembled WGS sequence"/>
</dbReference>
<dbReference type="Proteomes" id="UP000033878">
    <property type="component" value="Unassembled WGS sequence"/>
</dbReference>
<evidence type="ECO:0000256" key="4">
    <source>
        <dbReference type="SAM" id="Coils"/>
    </source>
</evidence>
<dbReference type="Gene3D" id="3.90.220.20">
    <property type="entry name" value="DNA methylase specificity domains"/>
    <property type="match status" value="2"/>
</dbReference>
<dbReference type="AlphaFoldDB" id="A0A0F8HIY9"/>
<dbReference type="EMBL" id="JJPE01000123">
    <property type="protein sequence ID" value="KKG42087.1"/>
    <property type="molecule type" value="Genomic_DNA"/>
</dbReference>
<dbReference type="Proteomes" id="UP000034151">
    <property type="component" value="Unassembled WGS sequence"/>
</dbReference>
<feature type="coiled-coil region" evidence="4">
    <location>
        <begin position="181"/>
        <end position="252"/>
    </location>
</feature>
<evidence type="ECO:0000259" key="5">
    <source>
        <dbReference type="Pfam" id="PF01420"/>
    </source>
</evidence>
<evidence type="ECO:0000313" key="13">
    <source>
        <dbReference type="EMBL" id="KKH28953.1"/>
    </source>
</evidence>
<evidence type="ECO:0000313" key="15">
    <source>
        <dbReference type="Proteomes" id="UP000034047"/>
    </source>
</evidence>
<keyword evidence="4" id="KW-0175">Coiled coil</keyword>
<dbReference type="Proteomes" id="UP000034667">
    <property type="component" value="Unassembled WGS sequence"/>
</dbReference>
<feature type="domain" description="Type I restriction modification DNA specificity" evidence="5">
    <location>
        <begin position="11"/>
        <end position="194"/>
    </location>
</feature>
<proteinExistence type="inferred from homology"/>
<dbReference type="GO" id="GO:0003677">
    <property type="term" value="F:DNA binding"/>
    <property type="evidence" value="ECO:0007669"/>
    <property type="project" value="UniProtKB-KW"/>
</dbReference>
<evidence type="ECO:0000313" key="10">
    <source>
        <dbReference type="EMBL" id="KKG46625.1"/>
    </source>
</evidence>
<dbReference type="Proteomes" id="UP000034243">
    <property type="component" value="Unassembled WGS sequence"/>
</dbReference>
<dbReference type="PATRIC" id="fig|2209.39.peg.3694"/>
<dbReference type="Proteomes" id="UP000034921">
    <property type="component" value="Unassembled WGS sequence"/>
</dbReference>
<dbReference type="GO" id="GO:0009307">
    <property type="term" value="P:DNA restriction-modification system"/>
    <property type="evidence" value="ECO:0007669"/>
    <property type="project" value="UniProtKB-KW"/>
</dbReference>
<evidence type="ECO:0000313" key="14">
    <source>
        <dbReference type="Proteomes" id="UP000033878"/>
    </source>
</evidence>
<dbReference type="EMBL" id="JJOU01000063">
    <property type="protein sequence ID" value="KKG16591.1"/>
    <property type="molecule type" value="Genomic_DNA"/>
</dbReference>
<evidence type="ECO:0000313" key="12">
    <source>
        <dbReference type="EMBL" id="KKG51183.1"/>
    </source>
</evidence>
<dbReference type="Proteomes" id="UP000034195">
    <property type="component" value="Unassembled WGS sequence"/>
</dbReference>
<evidence type="ECO:0000313" key="11">
    <source>
        <dbReference type="EMBL" id="KKG48268.1"/>
    </source>
</evidence>
<evidence type="ECO:0000313" key="18">
    <source>
        <dbReference type="Proteomes" id="UP000034243"/>
    </source>
</evidence>
<dbReference type="InterPro" id="IPR051212">
    <property type="entry name" value="Type-I_RE_S_subunit"/>
</dbReference>
<dbReference type="InterPro" id="IPR044946">
    <property type="entry name" value="Restrct_endonuc_typeI_TRD_sf"/>
</dbReference>
<reference evidence="14 15" key="1">
    <citation type="journal article" date="2015" name="ISME J.">
        <title>Genomic and phenotypic differentiation among Methanosarcina mazei populations from Columbia River sediment.</title>
        <authorList>
            <person name="Youngblut N.D."/>
            <person name="Wirth J.S."/>
            <person name="Henriksen J.R."/>
            <person name="Smith M."/>
            <person name="Simon H."/>
            <person name="Metcalf W.W."/>
            <person name="Whitaker R.J."/>
        </authorList>
    </citation>
    <scope>NUCLEOTIDE SEQUENCE [LARGE SCALE GENOMIC DNA]</scope>
    <source>
        <strain evidence="13 21">1.F.M.0.5</strain>
        <strain evidence="6 15">2.F.T.2.6</strain>
        <strain evidence="7 14">3.F.A.1A.3</strain>
        <strain evidence="8 19">3.F.A.2.12</strain>
        <strain evidence="9 20">3.F.A.2.3</strain>
        <strain evidence="10 16">3.F.A.2.5</strain>
        <strain evidence="11 17">3.F.A.2.6</strain>
        <strain evidence="12 18">3.F.A.2.7</strain>
    </source>
</reference>
<evidence type="ECO:0000313" key="7">
    <source>
        <dbReference type="EMBL" id="KKG30564.1"/>
    </source>
</evidence>
<name>A0A0F8HIY9_METMZ</name>
<evidence type="ECO:0000256" key="1">
    <source>
        <dbReference type="ARBA" id="ARBA00010923"/>
    </source>
</evidence>
<evidence type="ECO:0000313" key="16">
    <source>
        <dbReference type="Proteomes" id="UP000034151"/>
    </source>
</evidence>
<evidence type="ECO:0000256" key="2">
    <source>
        <dbReference type="ARBA" id="ARBA00022747"/>
    </source>
</evidence>
<comment type="similarity">
    <text evidence="1">Belongs to the type-I restriction system S methylase family.</text>
</comment>
<dbReference type="SUPFAM" id="SSF116734">
    <property type="entry name" value="DNA methylase specificity domain"/>
    <property type="match status" value="2"/>
</dbReference>
<dbReference type="EMBL" id="JJPD01000208">
    <property type="protein sequence ID" value="KKG35820.1"/>
    <property type="molecule type" value="Genomic_DNA"/>
</dbReference>
<comment type="caution">
    <text evidence="12">The sequence shown here is derived from an EMBL/GenBank/DDBJ whole genome shotgun (WGS) entry which is preliminary data.</text>
</comment>
<dbReference type="Proteomes" id="UP000034577">
    <property type="component" value="Unassembled WGS sequence"/>
</dbReference>
<evidence type="ECO:0000313" key="20">
    <source>
        <dbReference type="Proteomes" id="UP000034667"/>
    </source>
</evidence>
<protein>
    <recommendedName>
        <fullName evidence="5">Type I restriction modification DNA specificity domain-containing protein</fullName>
    </recommendedName>
</protein>
<gene>
    <name evidence="6" type="ORF">DU34_14565</name>
    <name evidence="8" type="ORF">DU35_07785</name>
    <name evidence="12" type="ORF">DU36_17045</name>
    <name evidence="11" type="ORF">DU38_17005</name>
    <name evidence="10" type="ORF">DU39_16950</name>
    <name evidence="9" type="ORF">DU41_04650</name>
    <name evidence="7" type="ORF">DU49_17245</name>
    <name evidence="13" type="ORF">DU60_16965</name>
</gene>
<dbReference type="CDD" id="cd17517">
    <property type="entry name" value="RMtype1_S_EcoKI_StySPI-TRD2-CR2_like"/>
    <property type="match status" value="1"/>
</dbReference>
<feature type="domain" description="Type I restriction modification DNA specificity" evidence="5">
    <location>
        <begin position="269"/>
        <end position="453"/>
    </location>
</feature>
<keyword evidence="2" id="KW-0680">Restriction system</keyword>
<organism evidence="12 18">
    <name type="scientific">Methanosarcina mazei</name>
    <name type="common">Methanosarcina frisia</name>
    <dbReference type="NCBI Taxonomy" id="2209"/>
    <lineage>
        <taxon>Archaea</taxon>
        <taxon>Methanobacteriati</taxon>
        <taxon>Methanobacteriota</taxon>
        <taxon>Stenosarchaea group</taxon>
        <taxon>Methanomicrobia</taxon>
        <taxon>Methanosarcinales</taxon>
        <taxon>Methanosarcinaceae</taxon>
        <taxon>Methanosarcina</taxon>
    </lineage>
</organism>
<keyword evidence="3" id="KW-0238">DNA-binding</keyword>
<evidence type="ECO:0000313" key="6">
    <source>
        <dbReference type="EMBL" id="KKG16591.1"/>
    </source>
</evidence>
<dbReference type="PANTHER" id="PTHR43140">
    <property type="entry name" value="TYPE-1 RESTRICTION ENZYME ECOKI SPECIFICITY PROTEIN"/>
    <property type="match status" value="1"/>
</dbReference>
<dbReference type="EMBL" id="JJPB01000092">
    <property type="protein sequence ID" value="KKG30564.1"/>
    <property type="molecule type" value="Genomic_DNA"/>
</dbReference>
<evidence type="ECO:0000313" key="8">
    <source>
        <dbReference type="EMBL" id="KKG35820.1"/>
    </source>
</evidence>
<sequence length="508" mass="57710">MEETISEIQLPDHWAWVELKDLTENPKNDIVDGPFGSNLKSNEFIEVGIPVFKIQNIKENRFVDKNINFVSPTKAEELSRHSFQKGDLIITKLGNPLGLCCKVPEKYPYGIIVADLMRFRPSTRRVVVQYLMYGINSVIVQNQFKAITKGTTRPRVNLTIVRGIKFPFPPLPEQRAIVSKIEQLFSELDNGIANLKLAQEQLKVYRQAVLKKAFEGELTKKWREQQRDLPDAEELLEQIRKEREEAAKKSGKKLKSINSLTEVKLSNLPKGWKWTRLGNLVEEPKYGTSKKCDYNINGIGVLRIPNISDGLINDSDLKFAQFDSTEIENYHLKAGDILTIRSNGSVDLVGKCALVSTKDEKHLYAGYLIRLRPISPLINSKYLLNCLSSIDLRYQIESKAKSTSGVNNINSGELQSLIIPFCSLPEQQAIVQEIETRLSVCDKIEQDIETNLEKAEALRQSILKKAFEGKLLNERELAEVRGAEDWEPAEVLLERIKAEKAQNGKKIH</sequence>
<dbReference type="EMBL" id="JJPF01000011">
    <property type="protein sequence ID" value="KKG46625.1"/>
    <property type="molecule type" value="Genomic_DNA"/>
</dbReference>
<dbReference type="PANTHER" id="PTHR43140:SF1">
    <property type="entry name" value="TYPE I RESTRICTION ENZYME ECOKI SPECIFICITY SUBUNIT"/>
    <property type="match status" value="1"/>
</dbReference>